<dbReference type="RefSeq" id="WP_074966807.1">
    <property type="nucleotide sequence ID" value="NZ_CBCRYP010000003.1"/>
</dbReference>
<name>A0A1I2ZGE7_9RHOB</name>
<feature type="transmembrane region" description="Helical" evidence="1">
    <location>
        <begin position="144"/>
        <end position="164"/>
    </location>
</feature>
<reference evidence="2 3" key="1">
    <citation type="submission" date="2016-10" db="EMBL/GenBank/DDBJ databases">
        <authorList>
            <person name="de Groot N.N."/>
        </authorList>
    </citation>
    <scope>NUCLEOTIDE SEQUENCE [LARGE SCALE GENOMIC DNA]</scope>
    <source>
        <strain evidence="2 3">DSM 8537</strain>
    </source>
</reference>
<accession>A0A1I2ZGE7</accession>
<feature type="transmembrane region" description="Helical" evidence="1">
    <location>
        <begin position="12"/>
        <end position="29"/>
    </location>
</feature>
<dbReference type="OrthoDB" id="7629477at2"/>
<evidence type="ECO:0000313" key="2">
    <source>
        <dbReference type="EMBL" id="SFH36589.1"/>
    </source>
</evidence>
<gene>
    <name evidence="2" type="ORF">SAMN04488021_10898</name>
</gene>
<evidence type="ECO:0000256" key="1">
    <source>
        <dbReference type="SAM" id="Phobius"/>
    </source>
</evidence>
<dbReference type="STRING" id="34004.SAMN04488021_10898"/>
<keyword evidence="1" id="KW-1133">Transmembrane helix</keyword>
<organism evidence="2 3">
    <name type="scientific">Paracoccus aminovorans</name>
    <dbReference type="NCBI Taxonomy" id="34004"/>
    <lineage>
        <taxon>Bacteria</taxon>
        <taxon>Pseudomonadati</taxon>
        <taxon>Pseudomonadota</taxon>
        <taxon>Alphaproteobacteria</taxon>
        <taxon>Rhodobacterales</taxon>
        <taxon>Paracoccaceae</taxon>
        <taxon>Paracoccus</taxon>
    </lineage>
</organism>
<dbReference type="AlphaFoldDB" id="A0A1I2ZGE7"/>
<keyword evidence="3" id="KW-1185">Reference proteome</keyword>
<dbReference type="EMBL" id="FOPU01000008">
    <property type="protein sequence ID" value="SFH36589.1"/>
    <property type="molecule type" value="Genomic_DNA"/>
</dbReference>
<evidence type="ECO:0000313" key="3">
    <source>
        <dbReference type="Proteomes" id="UP000183635"/>
    </source>
</evidence>
<keyword evidence="1" id="KW-0812">Transmembrane</keyword>
<keyword evidence="1" id="KW-0472">Membrane</keyword>
<proteinExistence type="predicted"/>
<feature type="transmembrane region" description="Helical" evidence="1">
    <location>
        <begin position="65"/>
        <end position="88"/>
    </location>
</feature>
<protein>
    <submittedName>
        <fullName evidence="2">Rod shape-determining protein MreD</fullName>
    </submittedName>
</protein>
<sequence>MIEPARRRRVLGQALYIALFLAILFWRLLPLAPGRVIWPGPDLGLCLTLIWVLRRPEQAPVLTIAALYLIEDILLLRPIGLSAAIVVLGTEAARKREHRWRELPFMVEWLRVTTLLALMMLADRFLLTIFFLTPPPLGQAMLQFIATIAAYPLVAGLAAWALGLPRSTAERDARTR</sequence>
<feature type="transmembrane region" description="Helical" evidence="1">
    <location>
        <begin position="36"/>
        <end position="53"/>
    </location>
</feature>
<feature type="transmembrane region" description="Helical" evidence="1">
    <location>
        <begin position="109"/>
        <end position="132"/>
    </location>
</feature>
<dbReference type="Proteomes" id="UP000183635">
    <property type="component" value="Unassembled WGS sequence"/>
</dbReference>